<dbReference type="AlphaFoldDB" id="A0A7C2FNL5"/>
<protein>
    <recommendedName>
        <fullName evidence="3">Stage II sporulation protein M</fullName>
    </recommendedName>
</protein>
<dbReference type="EMBL" id="DSJT01000005">
    <property type="protein sequence ID" value="HEF86999.1"/>
    <property type="molecule type" value="Genomic_DNA"/>
</dbReference>
<organism evidence="2">
    <name type="scientific">Thermosphaera aggregans</name>
    <dbReference type="NCBI Taxonomy" id="54254"/>
    <lineage>
        <taxon>Archaea</taxon>
        <taxon>Thermoproteota</taxon>
        <taxon>Thermoprotei</taxon>
        <taxon>Desulfurococcales</taxon>
        <taxon>Desulfurococcaceae</taxon>
        <taxon>Thermosphaera</taxon>
    </lineage>
</organism>
<reference evidence="2" key="1">
    <citation type="journal article" date="2020" name="mSystems">
        <title>Genome- and Community-Level Interaction Insights into Carbon Utilization and Element Cycling Functions of Hydrothermarchaeota in Hydrothermal Sediment.</title>
        <authorList>
            <person name="Zhou Z."/>
            <person name="Liu Y."/>
            <person name="Xu W."/>
            <person name="Pan J."/>
            <person name="Luo Z.H."/>
            <person name="Li M."/>
        </authorList>
    </citation>
    <scope>NUCLEOTIDE SEQUENCE [LARGE SCALE GENOMIC DNA]</scope>
    <source>
        <strain evidence="2">SpSt-23</strain>
    </source>
</reference>
<feature type="transmembrane region" description="Helical" evidence="1">
    <location>
        <begin position="384"/>
        <end position="409"/>
    </location>
</feature>
<feature type="transmembrane region" description="Helical" evidence="1">
    <location>
        <begin position="415"/>
        <end position="436"/>
    </location>
</feature>
<accession>A0A7C2FNL5</accession>
<feature type="transmembrane region" description="Helical" evidence="1">
    <location>
        <begin position="126"/>
        <end position="147"/>
    </location>
</feature>
<evidence type="ECO:0000313" key="2">
    <source>
        <dbReference type="EMBL" id="HEF86999.1"/>
    </source>
</evidence>
<feature type="transmembrane region" description="Helical" evidence="1">
    <location>
        <begin position="327"/>
        <end position="348"/>
    </location>
</feature>
<keyword evidence="1" id="KW-1133">Transmembrane helix</keyword>
<keyword evidence="1" id="KW-0472">Membrane</keyword>
<feature type="transmembrane region" description="Helical" evidence="1">
    <location>
        <begin position="176"/>
        <end position="196"/>
    </location>
</feature>
<evidence type="ECO:0008006" key="3">
    <source>
        <dbReference type="Google" id="ProtNLM"/>
    </source>
</evidence>
<feature type="transmembrane region" description="Helical" evidence="1">
    <location>
        <begin position="284"/>
        <end position="307"/>
    </location>
</feature>
<feature type="transmembrane region" description="Helical" evidence="1">
    <location>
        <begin position="56"/>
        <end position="83"/>
    </location>
</feature>
<sequence>MSSETSQQATGDLESLVKSFKFVKITPFIHVLPGLFITGFIISALLLLIETLSFNFTIFTSSIVSSLLIASTLSSSVSSYILIDKVVNHLYTSGVTTYYFLGEGSFNASLHYLKNRLSKAKIPSPATGLILSFATAGLSYPVIITLIEKTIRDHMIDEEEALLGKRITPYFFTERIIVEIAFFSLTLGAYLIYQAFRVVKTYNNHIETVHSTHPNPPPRIEYDTVVYEPSKPLVFFIGLLLSFSSLHAVLGYLGLPSIFLMNFGIGLAWSFVNQKLENASTSRILLVNAGLIYLMIVFSTMIGVAGYRTYSLIFSESVQEISTLQSLPVFNLSGVIFLNNMGIALASITPYLGTIPMSIGVNNAGLLIGTLTPERLAIGDFTPLLLFIMPHAILELVSYSFFVTFAFTWRRVKSWKLVITGLFLLALAAIVEALTIKIQ</sequence>
<feature type="transmembrane region" description="Helical" evidence="1">
    <location>
        <begin position="28"/>
        <end position="49"/>
    </location>
</feature>
<name>A0A7C2FNL5_9CREN</name>
<gene>
    <name evidence="2" type="ORF">ENP55_01570</name>
</gene>
<evidence type="ECO:0000256" key="1">
    <source>
        <dbReference type="SAM" id="Phobius"/>
    </source>
</evidence>
<feature type="transmembrane region" description="Helical" evidence="1">
    <location>
        <begin position="249"/>
        <end position="272"/>
    </location>
</feature>
<keyword evidence="1" id="KW-0812">Transmembrane</keyword>
<comment type="caution">
    <text evidence="2">The sequence shown here is derived from an EMBL/GenBank/DDBJ whole genome shotgun (WGS) entry which is preliminary data.</text>
</comment>
<proteinExistence type="predicted"/>